<name>A0A7G9ZBY9_9EURY</name>
<dbReference type="AlphaFoldDB" id="A0A7G9ZBY9"/>
<protein>
    <submittedName>
        <fullName evidence="1">Uncharacterized protein</fullName>
    </submittedName>
</protein>
<proteinExistence type="predicted"/>
<dbReference type="EMBL" id="MT631701">
    <property type="protein sequence ID" value="QNO57773.1"/>
    <property type="molecule type" value="Genomic_DNA"/>
</dbReference>
<sequence length="522" mass="55184">MRLTAYIDRAAGAGDAFEASDGTAKLFMLNEAGGGIAISASGTSVGKNETIILAISAVPNHNVSVTTSDPAHTIFEYSRYDFTGTSSNIINIAPADTISIQADVGDCDSHTEAKNINGVWKTMDATGILKFAVHFTDLGTYKITATDYGTGDPTATRLDAEEIEITVTKKNVTFDLPSVVVIGDKITIKGTVDTGTYVSVYVDDVLYRKLQNIVIADGKFSQEVSTADVGLQVPGIAELKAYLDCDMMCGDPHPTTSDDGTTEIFMVEPWLTASLAPDSVDPEDDFTVSGSAPGSTEVVIVSVPPIGGGGKSLLDKGMKGLSPRKATVSTTDANYIKKMTVQEDADSGVYYVIVLSSGMDGVWGMTGQENLEAALNQKYHISSLTCEGSSSICTKTQDQVVALFGDLTQTPGSDDIMRMLPLKVGETDALTLNPIADVVVGNPVNVSGETSGKDGSMIWITVNSEDQMIAVVITIAMDNAFNVTFDTTGFLPGTYTVRAYDEYGYTVATKVNIIAETPAHNS</sequence>
<organism evidence="1">
    <name type="scientific">Candidatus Methanophaga sp. ANME-1 ERB7</name>
    <dbReference type="NCBI Taxonomy" id="2759913"/>
    <lineage>
        <taxon>Archaea</taxon>
        <taxon>Methanobacteriati</taxon>
        <taxon>Methanobacteriota</taxon>
        <taxon>Stenosarchaea group</taxon>
        <taxon>Methanomicrobia</taxon>
        <taxon>Candidatus Methanophagales</taxon>
        <taxon>Candidatus Methanophagaceae</taxon>
        <taxon>Candidatus Methanophaga</taxon>
    </lineage>
</organism>
<evidence type="ECO:0000313" key="1">
    <source>
        <dbReference type="EMBL" id="QNO57773.1"/>
    </source>
</evidence>
<accession>A0A7G9ZBY9</accession>
<gene>
    <name evidence="1" type="ORF">DKIIFCLB_00021</name>
</gene>
<reference evidence="1" key="1">
    <citation type="submission" date="2020-06" db="EMBL/GenBank/DDBJ databases">
        <title>Unique genomic features of the anaerobic methanotrophic archaea.</title>
        <authorList>
            <person name="Chadwick G.L."/>
            <person name="Skennerton C.T."/>
            <person name="Laso-Perez R."/>
            <person name="Leu A.O."/>
            <person name="Speth D.R."/>
            <person name="Yu H."/>
            <person name="Morgan-Lang C."/>
            <person name="Hatzenpichler R."/>
            <person name="Goudeau D."/>
            <person name="Malmstrom R."/>
            <person name="Brazelton W.J."/>
            <person name="Woyke T."/>
            <person name="Hallam S.J."/>
            <person name="Tyson G.W."/>
            <person name="Wegener G."/>
            <person name="Boetius A."/>
            <person name="Orphan V."/>
        </authorList>
    </citation>
    <scope>NUCLEOTIDE SEQUENCE</scope>
</reference>